<dbReference type="EMBL" id="AAJEAI010000048">
    <property type="protein sequence ID" value="ECK9185687.1"/>
    <property type="molecule type" value="Genomic_DNA"/>
</dbReference>
<dbReference type="EMBL" id="DAAHDX010000003">
    <property type="protein sequence ID" value="HAB5733426.1"/>
    <property type="molecule type" value="Genomic_DNA"/>
</dbReference>
<protein>
    <submittedName>
        <fullName evidence="77">Uncharacterized protein</fullName>
    </submittedName>
</protein>
<evidence type="ECO:0000313" key="91">
    <source>
        <dbReference type="EMBL" id="QJV37097.1"/>
    </source>
</evidence>
<evidence type="ECO:0000313" key="16">
    <source>
        <dbReference type="EMBL" id="EBZ3768226.1"/>
    </source>
</evidence>
<organism evidence="77">
    <name type="scientific">Salmonella infantis</name>
    <dbReference type="NCBI Taxonomy" id="595"/>
    <lineage>
        <taxon>Bacteria</taxon>
        <taxon>Pseudomonadati</taxon>
        <taxon>Pseudomonadota</taxon>
        <taxon>Gammaproteobacteria</taxon>
        <taxon>Enterobacterales</taxon>
        <taxon>Enterobacteriaceae</taxon>
        <taxon>Salmonella</taxon>
    </lineage>
</organism>
<dbReference type="EMBL" id="AAHXAP010000073">
    <property type="protein sequence ID" value="ECB2704418.1"/>
    <property type="molecule type" value="Genomic_DNA"/>
</dbReference>
<evidence type="ECO:0000313" key="39">
    <source>
        <dbReference type="EMBL" id="ECX1649767.1"/>
    </source>
</evidence>
<evidence type="ECO:0000313" key="29">
    <source>
        <dbReference type="EMBL" id="ECT3917469.1"/>
    </source>
</evidence>
<dbReference type="EMBL" id="DAATCB010000004">
    <property type="protein sequence ID" value="HAE7977644.1"/>
    <property type="molecule type" value="Genomic_DNA"/>
</dbReference>
<evidence type="ECO:0000313" key="80">
    <source>
        <dbReference type="EMBL" id="HAE6306375.1"/>
    </source>
</evidence>
<evidence type="ECO:0000313" key="56">
    <source>
        <dbReference type="EMBL" id="HAB1721504.1"/>
    </source>
</evidence>
<dbReference type="EMBL" id="DAATVX010000003">
    <property type="protein sequence ID" value="HAF0340961.1"/>
    <property type="molecule type" value="Genomic_DNA"/>
</dbReference>
<evidence type="ECO:0000313" key="38">
    <source>
        <dbReference type="EMBL" id="ECV5413604.1"/>
    </source>
</evidence>
<evidence type="ECO:0000313" key="43">
    <source>
        <dbReference type="EMBL" id="EDB8864823.1"/>
    </source>
</evidence>
<dbReference type="EMBL" id="DAAAKK010000035">
    <property type="protein sequence ID" value="HAA0876457.1"/>
    <property type="molecule type" value="Genomic_DNA"/>
</dbReference>
<dbReference type="EMBL" id="DAAFWO010000002">
    <property type="protein sequence ID" value="HAB1819697.1"/>
    <property type="molecule type" value="Genomic_DNA"/>
</dbReference>
<dbReference type="EMBL" id="DAAGMV010000006">
    <property type="protein sequence ID" value="HAB3717282.1"/>
    <property type="molecule type" value="Genomic_DNA"/>
</dbReference>
<evidence type="ECO:0000313" key="10">
    <source>
        <dbReference type="EMBL" id="EBO8932948.1"/>
    </source>
</evidence>
<reference evidence="41" key="3">
    <citation type="submission" date="2018-07" db="EMBL/GenBank/DDBJ databases">
        <authorList>
            <consortium name="NARMS: The National Antimicrobial Resistance Monitoring System"/>
        </authorList>
    </citation>
    <scope>NUCLEOTIDE SEQUENCE</scope>
    <source>
        <strain evidence="9">FSIS11919428</strain>
        <strain evidence="41">FSIS1605484</strain>
        <strain evidence="47">FSIS1710722</strain>
    </source>
</reference>
<evidence type="ECO:0000313" key="37">
    <source>
        <dbReference type="EMBL" id="ECV3265373.1"/>
    </source>
</evidence>
<dbReference type="EMBL" id="AAMEVE010000047">
    <property type="protein sequence ID" value="EDG6336836.1"/>
    <property type="molecule type" value="Genomic_DNA"/>
</dbReference>
<evidence type="ECO:0000313" key="23">
    <source>
        <dbReference type="EMBL" id="ECD7998096.1"/>
    </source>
</evidence>
<dbReference type="EMBL" id="AAGDVW010000061">
    <property type="protein sequence ID" value="EBM8275872.1"/>
    <property type="molecule type" value="Genomic_DNA"/>
</dbReference>
<dbReference type="EMBL" id="CP052803">
    <property type="protein sequence ID" value="QJV37097.1"/>
    <property type="molecule type" value="Genomic_DNA"/>
</dbReference>
<dbReference type="EMBL" id="AAKOVI010000105">
    <property type="protein sequence ID" value="ECU0851626.1"/>
    <property type="molecule type" value="Genomic_DNA"/>
</dbReference>
<dbReference type="EMBL" id="AAGJYV010000067">
    <property type="protein sequence ID" value="EBO8932948.1"/>
    <property type="molecule type" value="Genomic_DNA"/>
</dbReference>
<dbReference type="EMBL" id="AAGJWD010000047">
    <property type="protein sequence ID" value="EBO8617088.1"/>
    <property type="molecule type" value="Genomic_DNA"/>
</dbReference>
<dbReference type="EMBL" id="AALSGV010000046">
    <property type="protein sequence ID" value="EDC8474308.1"/>
    <property type="molecule type" value="Genomic_DNA"/>
</dbReference>
<dbReference type="EMBL" id="AAGJYK010000070">
    <property type="protein sequence ID" value="EBO8904921.1"/>
    <property type="molecule type" value="Genomic_DNA"/>
</dbReference>
<evidence type="ECO:0000313" key="67">
    <source>
        <dbReference type="EMBL" id="HAB5773976.1"/>
    </source>
</evidence>
<dbReference type="EMBL" id="DAASGO010000009">
    <property type="protein sequence ID" value="HAE5433155.1"/>
    <property type="molecule type" value="Genomic_DNA"/>
</dbReference>
<dbReference type="EMBL" id="DAATTN010000003">
    <property type="protein sequence ID" value="HAF0043858.1"/>
    <property type="molecule type" value="Genomic_DNA"/>
</dbReference>
<dbReference type="EMBL" id="AAGJUI010000124">
    <property type="protein sequence ID" value="EBO8483327.1"/>
    <property type="molecule type" value="Genomic_DNA"/>
</dbReference>
<evidence type="ECO:0000313" key="53">
    <source>
        <dbReference type="EMBL" id="EDI6535357.1"/>
    </source>
</evidence>
<dbReference type="EMBL" id="DAASGW010000011">
    <property type="protein sequence ID" value="HAE5470379.1"/>
    <property type="molecule type" value="Genomic_DNA"/>
</dbReference>
<evidence type="ECO:0000313" key="69">
    <source>
        <dbReference type="EMBL" id="HAC6597833.1"/>
    </source>
</evidence>
<dbReference type="EMBL" id="DAAGQT010000002">
    <property type="protein sequence ID" value="HAB4171843.1"/>
    <property type="molecule type" value="Genomic_DNA"/>
</dbReference>
<dbReference type="EMBL" id="DAAMGN010000003">
    <property type="protein sequence ID" value="HAC6551587.1"/>
    <property type="molecule type" value="Genomic_DNA"/>
</dbReference>
<dbReference type="EMBL" id="DAAQZO010000029">
    <property type="protein sequence ID" value="HAE1585202.1"/>
    <property type="molecule type" value="Genomic_DNA"/>
</dbReference>
<evidence type="ECO:0000313" key="3">
    <source>
        <dbReference type="EMBL" id="EBM8275872.1"/>
    </source>
</evidence>
<evidence type="ECO:0000313" key="64">
    <source>
        <dbReference type="EMBL" id="HAB4695254.1"/>
    </source>
</evidence>
<evidence type="ECO:0000313" key="28">
    <source>
        <dbReference type="EMBL" id="ECT1142994.1"/>
    </source>
</evidence>
<evidence type="ECO:0000313" key="77">
    <source>
        <dbReference type="EMBL" id="HAE5303344.1"/>
    </source>
</evidence>
<dbReference type="EMBL" id="AAGJVM010000060">
    <property type="protein sequence ID" value="EBO8410522.1"/>
    <property type="molecule type" value="Genomic_DNA"/>
</dbReference>
<evidence type="ECO:0000313" key="86">
    <source>
        <dbReference type="EMBL" id="HAF1347741.1"/>
    </source>
</evidence>
<evidence type="ECO:0000313" key="66">
    <source>
        <dbReference type="EMBL" id="HAB5733426.1"/>
    </source>
</evidence>
<dbReference type="EMBL" id="DAARIV010000002">
    <property type="protein sequence ID" value="HAE2605785.1"/>
    <property type="molecule type" value="Genomic_DNA"/>
</dbReference>
<evidence type="ECO:0000313" key="62">
    <source>
        <dbReference type="EMBL" id="HAB4385054.1"/>
    </source>
</evidence>
<evidence type="ECO:0000313" key="82">
    <source>
        <dbReference type="EMBL" id="HAF0041823.1"/>
    </source>
</evidence>
<dbReference type="EMBL" id="DAATTM010000045">
    <property type="protein sequence ID" value="HAF0041823.1"/>
    <property type="molecule type" value="Genomic_DNA"/>
</dbReference>
<evidence type="ECO:0000313" key="85">
    <source>
        <dbReference type="EMBL" id="HAF1326746.1"/>
    </source>
</evidence>
<evidence type="ECO:0000313" key="57">
    <source>
        <dbReference type="EMBL" id="HAB1819697.1"/>
    </source>
</evidence>
<evidence type="ECO:0000313" key="72">
    <source>
        <dbReference type="EMBL" id="HAE1585202.1"/>
    </source>
</evidence>
<dbReference type="EMBL" id="AAGHXE010000143">
    <property type="protein sequence ID" value="EBO2481914.1"/>
    <property type="molecule type" value="Genomic_DNA"/>
</dbReference>
<evidence type="ECO:0000313" key="46">
    <source>
        <dbReference type="EMBL" id="EDC8474308.1"/>
    </source>
</evidence>
<dbReference type="EMBL" id="DAAWGW010000004">
    <property type="protein sequence ID" value="HAF7836596.1"/>
    <property type="molecule type" value="Genomic_DNA"/>
</dbReference>
<evidence type="ECO:0000313" key="34">
    <source>
        <dbReference type="EMBL" id="ECU1307525.1"/>
    </source>
</evidence>
<evidence type="ECO:0000313" key="50">
    <source>
        <dbReference type="EMBL" id="EDH4948349.1"/>
    </source>
</evidence>
<evidence type="ECO:0000313" key="15">
    <source>
        <dbReference type="EMBL" id="EBZ3641185.1"/>
    </source>
</evidence>
<evidence type="ECO:0000313" key="47">
    <source>
        <dbReference type="EMBL" id="EDG1267746.1"/>
    </source>
</evidence>
<evidence type="ECO:0000313" key="22">
    <source>
        <dbReference type="EMBL" id="ECB5813241.1"/>
    </source>
</evidence>
<evidence type="ECO:0000313" key="5">
    <source>
        <dbReference type="EMBL" id="EBO2481914.1"/>
    </source>
</evidence>
<reference evidence="12" key="4">
    <citation type="submission" date="2018-07" db="EMBL/GenBank/DDBJ databases">
        <authorList>
            <person name="Ashton P.M."/>
            <person name="Dallman T."/>
            <person name="Nair S."/>
            <person name="De Pinna E."/>
            <person name="Peters T."/>
            <person name="Grant K."/>
        </authorList>
    </citation>
    <scope>NUCLEOTIDE SEQUENCE</scope>
    <source>
        <strain evidence="42">113036</strain>
        <strain evidence="13">464040</strain>
        <strain evidence="12">516951</strain>
        <strain evidence="20">563459</strain>
        <strain evidence="17">624378</strain>
        <strain evidence="24">707098</strain>
        <strain evidence="23">761617</strain>
    </source>
</reference>
<dbReference type="EMBL" id="CP052801">
    <property type="protein sequence ID" value="QJV33946.1"/>
    <property type="molecule type" value="Genomic_DNA"/>
</dbReference>
<evidence type="ECO:0000313" key="26">
    <source>
        <dbReference type="EMBL" id="ECS9071789.1"/>
    </source>
</evidence>
<dbReference type="EMBL" id="AAGHRN010000062">
    <property type="protein sequence ID" value="EBO1800494.1"/>
    <property type="molecule type" value="Genomic_DNA"/>
</dbReference>
<evidence type="ECO:0000313" key="36">
    <source>
        <dbReference type="EMBL" id="ECV1009449.1"/>
    </source>
</evidence>
<evidence type="ECO:0000313" key="55">
    <source>
        <dbReference type="EMBL" id="HAB1676953.1"/>
    </source>
</evidence>
<dbReference type="EMBL" id="DAAHEK010000005">
    <property type="protein sequence ID" value="HAB5773976.1"/>
    <property type="molecule type" value="Genomic_DNA"/>
</dbReference>
<dbReference type="EMBL" id="AAIGEA010000049">
    <property type="protein sequence ID" value="ECD8867113.1"/>
    <property type="molecule type" value="Genomic_DNA"/>
</dbReference>
<evidence type="ECO:0000313" key="12">
    <source>
        <dbReference type="EMBL" id="EBX3963880.1"/>
    </source>
</evidence>
<evidence type="ECO:0000313" key="31">
    <source>
        <dbReference type="EMBL" id="ECU0851626.1"/>
    </source>
</evidence>
<evidence type="ECO:0000313" key="11">
    <source>
        <dbReference type="EMBL" id="EBO9088214.1"/>
    </source>
</evidence>
<dbReference type="EMBL" id="DAAGMO010000004">
    <property type="protein sequence ID" value="HAB3677139.1"/>
    <property type="molecule type" value="Genomic_DNA"/>
</dbReference>
<evidence type="ECO:0000313" key="65">
    <source>
        <dbReference type="EMBL" id="HAB5560150.1"/>
    </source>
</evidence>
<dbReference type="EMBL" id="AAHQZD010000021">
    <property type="protein sequence ID" value="EBZ3923638.1"/>
    <property type="molecule type" value="Genomic_DNA"/>
</dbReference>
<evidence type="ECO:0000313" key="4">
    <source>
        <dbReference type="EMBL" id="EBO1800494.1"/>
    </source>
</evidence>
<evidence type="ECO:0000313" key="8">
    <source>
        <dbReference type="EMBL" id="EBO8617088.1"/>
    </source>
</evidence>
<dbReference type="EMBL" id="AAKYXH010000035">
    <property type="protein sequence ID" value="ECX1649767.1"/>
    <property type="molecule type" value="Genomic_DNA"/>
</dbReference>
<dbReference type="EMBL" id="DAAUEJ010000004">
    <property type="protein sequence ID" value="HAF1347741.1"/>
    <property type="molecule type" value="Genomic_DNA"/>
</dbReference>
<evidence type="ECO:0000313" key="14">
    <source>
        <dbReference type="EMBL" id="EBZ1339809.1"/>
    </source>
</evidence>
<evidence type="ECO:0000313" key="30">
    <source>
        <dbReference type="EMBL" id="ECU0730088.1"/>
    </source>
</evidence>
<evidence type="ECO:0000313" key="33">
    <source>
        <dbReference type="EMBL" id="ECU0950802.1"/>
    </source>
</evidence>
<dbReference type="EMBL" id="AAMKJR010000036">
    <property type="protein sequence ID" value="EDI2673950.1"/>
    <property type="molecule type" value="Genomic_DNA"/>
</dbReference>
<dbReference type="EMBL" id="DAAGSG010000054">
    <property type="protein sequence ID" value="HAB4348969.1"/>
    <property type="molecule type" value="Genomic_DNA"/>
</dbReference>
<gene>
    <name evidence="42" type="ORF">A3T68_07845</name>
    <name evidence="39" type="ORF">APS00_24070</name>
    <name evidence="40" type="ORF">AVV94_24510</name>
    <name evidence="41" type="ORF">AYO59_24385</name>
    <name evidence="47" type="ORF">B6H83_23590</name>
    <name evidence="48" type="ORF">B7096_24400</name>
    <name evidence="49" type="ORF">B7906_24500</name>
    <name evidence="43" type="ORF">BCO02_24500</name>
    <name evidence="44" type="ORF">BCO11_24515</name>
    <name evidence="45" type="ORF">BCO24_24575</name>
    <name evidence="46" type="ORF">BKZ14_24530</name>
    <name evidence="50" type="ORF">CBY70_23675</name>
    <name evidence="51" type="ORF">CCQ00_24330</name>
    <name evidence="52" type="ORF">CDE48_24015</name>
    <name evidence="53" type="ORF">CFG52_24180</name>
    <name evidence="29" type="ORF">D4Q57_25155</name>
    <name evidence="7" type="ORF">D6191_24090</name>
    <name evidence="13" type="ORF">D6K77_24215</name>
    <name evidence="91" type="ORF">D7G20_06955</name>
    <name evidence="92" type="ORF">D7G20_14915</name>
    <name evidence="89" type="ORF">D7G23_07145</name>
    <name evidence="90" type="ORF">D7G23_15105</name>
    <name evidence="14" type="ORF">D7X97_25250</name>
    <name evidence="30" type="ORF">DK644_25195</name>
    <name evidence="31" type="ORF">DK658_24995</name>
    <name evidence="26" type="ORF">DKR80_25465</name>
    <name evidence="32" type="ORF">DML76_24675</name>
    <name evidence="33" type="ORF">DML78_24555</name>
    <name evidence="34" type="ORF">DN939_24960</name>
    <name evidence="27" type="ORF">DNT91_25275</name>
    <name evidence="37" type="ORF">DOG78_25025</name>
    <name evidence="12" type="ORF">DRV51_08405</name>
    <name evidence="28" type="ORF">DTE60_25030</name>
    <name evidence="38" type="ORF">DUG45_25320</name>
    <name evidence="35" type="ORF">DVE59_24515</name>
    <name evidence="36" type="ORF">DZ830_25560</name>
    <name evidence="3" type="ORF">E3C53_23175</name>
    <name evidence="24" type="ORF">E4A09_24375</name>
    <name evidence="9" type="ORF">E4S80_23805</name>
    <name evidence="10" type="ORF">E7893_24225</name>
    <name evidence="5" type="ORF">E9406_23225</name>
    <name evidence="15" type="ORF">EAY49_25055</name>
    <name evidence="16" type="ORF">EAY59_24560</name>
    <name evidence="17" type="ORF">EBC42_18355</name>
    <name evidence="18" type="ORF">EI356_24570</name>
    <name evidence="8" type="ORF">EK920_23535</name>
    <name evidence="19" type="ORF">EKK94_24930</name>
    <name evidence="6" type="ORF">EM927_22765</name>
    <name evidence="2" type="ORF">EQ866_24435</name>
    <name evidence="20" type="ORF">EUQ70_18365</name>
    <name evidence="21" type="ORF">EVX96_24150</name>
    <name evidence="4" type="ORF">EX903_23935</name>
    <name evidence="22" type="ORF">EZK84_24255</name>
    <name evidence="11" type="ORF">FA731_24315</name>
    <name evidence="25" type="ORF">FD413_24275</name>
    <name evidence="1" type="ORF">FDA00_23845</name>
    <name evidence="23" type="ORF">FKX15_19745</name>
    <name evidence="68" type="ORF">G0B50_10315</name>
    <name evidence="69" type="ORF">G0B53_10190</name>
    <name evidence="70" type="ORF">G0E12_11215</name>
    <name evidence="71" type="ORF">G2961_00170</name>
    <name evidence="73" type="ORF">G2983_11750</name>
    <name evidence="75" type="ORF">G3333_000643</name>
    <name evidence="72" type="ORF">G3A17_06985</name>
    <name evidence="74" type="ORF">G3A25_00910</name>
    <name evidence="83" type="ORF">G4216_001983</name>
    <name evidence="82" type="ORF">G4217_004909</name>
    <name evidence="77" type="ORF">G4G82_001809</name>
    <name evidence="76" type="ORF">G4G86_001958</name>
    <name evidence="79" type="ORF">G4H61_001404</name>
    <name evidence="80" type="ORF">G4J40_001462</name>
    <name evidence="78" type="ORF">G4K06_001427</name>
    <name evidence="81" type="ORF">G4Q07_002172</name>
    <name evidence="87" type="ORF">G9266_000151</name>
    <name evidence="88" type="ORF">G9344_001032</name>
    <name evidence="86" type="ORF">G9F95_001134</name>
    <name evidence="85" type="ORF">G9G59_002980</name>
    <name evidence="84" type="ORF">G9W71_001958</name>
    <name evidence="65" type="ORF">GB175_13610</name>
    <name evidence="66" type="ORF">GB230_09125</name>
    <name evidence="62" type="ORF">GB408_12295</name>
    <name evidence="67" type="ORF">GB553_11100</name>
    <name evidence="58" type="ORF">GBW26_09270</name>
    <name evidence="59" type="ORF">GBW98_11410</name>
    <name evidence="56" type="ORF">GBX99_07310</name>
    <name evidence="60" type="ORF">GBY47_05960</name>
    <name evidence="55" type="ORF">GBY48_07310</name>
    <name evidence="57" type="ORF">GBY90_06885</name>
    <name evidence="64" type="ORF">GBY91_00715</name>
    <name evidence="63" type="ORF">GBZ01_16825</name>
    <name evidence="61" type="ORF">GBZ23_12985</name>
    <name evidence="54" type="ORF">GDL33_24090</name>
</gene>
<evidence type="ECO:0000313" key="19">
    <source>
        <dbReference type="EMBL" id="ECA3974290.1"/>
    </source>
</evidence>
<dbReference type="EMBL" id="AAKOZE010000120">
    <property type="protein sequence ID" value="ECU1307525.1"/>
    <property type="molecule type" value="Genomic_DNA"/>
</dbReference>
<name>A0A3R0D7Q0_SALIN</name>
<evidence type="ECO:0000313" key="9">
    <source>
        <dbReference type="EMBL" id="EBO8904921.1"/>
    </source>
</evidence>
<dbReference type="EMBL" id="DAAWEB010000001">
    <property type="protein sequence ID" value="HAF7562582.1"/>
    <property type="molecule type" value="Genomic_DNA"/>
</dbReference>
<dbReference type="EMBL" id="AAKLTB010000154">
    <property type="protein sequence ID" value="ECT1142994.1"/>
    <property type="molecule type" value="Genomic_DNA"/>
</dbReference>
<dbReference type="EMBL" id="AAHPAG010000067">
    <property type="protein sequence ID" value="EBY7803278.1"/>
    <property type="molecule type" value="Genomic_DNA"/>
</dbReference>
<dbReference type="EMBL" id="AAHTGE010000032">
    <property type="protein sequence ID" value="ECA0964546.1"/>
    <property type="molecule type" value="Genomic_DNA"/>
</dbReference>
<dbReference type="EMBL" id="DAASFJ010000003">
    <property type="protein sequence ID" value="HAE5289642.1"/>
    <property type="molecule type" value="Genomic_DNA"/>
</dbReference>
<dbReference type="EMBL" id="AAHQWV010000080">
    <property type="protein sequence ID" value="EBZ3641185.1"/>
    <property type="molecule type" value="Genomic_DNA"/>
</dbReference>
<evidence type="ECO:0000313" key="74">
    <source>
        <dbReference type="EMBL" id="HAE1678676.1"/>
    </source>
</evidence>
<dbReference type="EMBL" id="CP052803">
    <property type="protein sequence ID" value="QJV38576.1"/>
    <property type="molecule type" value="Genomic_DNA"/>
</dbReference>
<dbReference type="EMBL" id="AAKOUH010000143">
    <property type="protein sequence ID" value="ECU0730088.1"/>
    <property type="molecule type" value="Genomic_DNA"/>
</dbReference>
<dbReference type="EMBL" id="AAHUFL010000066">
    <property type="protein sequence ID" value="ECA3974290.1"/>
    <property type="molecule type" value="Genomic_DNA"/>
</dbReference>
<dbReference type="EMBL" id="DAAMKJ010000004">
    <property type="protein sequence ID" value="HAC7053910.1"/>
    <property type="molecule type" value="Genomic_DNA"/>
</dbReference>
<evidence type="ECO:0000313" key="48">
    <source>
        <dbReference type="EMBL" id="EDG6141250.1"/>
    </source>
</evidence>
<evidence type="ECO:0000313" key="25">
    <source>
        <dbReference type="EMBL" id="ECK9185687.1"/>
    </source>
</evidence>
<dbReference type="EMBL" id="DAARAM010000006">
    <property type="protein sequence ID" value="HAE1618048.1"/>
    <property type="molecule type" value="Genomic_DNA"/>
</dbReference>
<evidence type="ECO:0000313" key="61">
    <source>
        <dbReference type="EMBL" id="HAB4348969.1"/>
    </source>
</evidence>
<dbReference type="EMBL" id="DAAGSN010000059">
    <property type="protein sequence ID" value="HAB4385054.1"/>
    <property type="molecule type" value="Genomic_DNA"/>
</dbReference>
<evidence type="ECO:0000313" key="32">
    <source>
        <dbReference type="EMBL" id="ECU0931733.1"/>
    </source>
</evidence>
<evidence type="ECO:0000313" key="79">
    <source>
        <dbReference type="EMBL" id="HAE5470379.1"/>
    </source>
</evidence>
<evidence type="ECO:0000313" key="89">
    <source>
        <dbReference type="EMBL" id="QJV32469.1"/>
    </source>
</evidence>
<evidence type="ECO:0000313" key="60">
    <source>
        <dbReference type="EMBL" id="HAB4171843.1"/>
    </source>
</evidence>
<dbReference type="EMBL" id="AAMETK010000041">
    <property type="protein sequence ID" value="EDG6141250.1"/>
    <property type="molecule type" value="Genomic_DNA"/>
</dbReference>
<dbReference type="EMBL" id="AAGDRP010000052">
    <property type="protein sequence ID" value="EBM7866557.1"/>
    <property type="molecule type" value="Genomic_DNA"/>
</dbReference>
<dbReference type="EMBL" id="AALLAD010000011">
    <property type="protein sequence ID" value="EDA7188654.1"/>
    <property type="molecule type" value="Genomic_DNA"/>
</dbReference>
<dbReference type="AlphaFoldDB" id="A0A3R0D7Q0"/>
<evidence type="ECO:0000313" key="24">
    <source>
        <dbReference type="EMBL" id="ECD8867113.1"/>
    </source>
</evidence>
<evidence type="ECO:0000313" key="71">
    <source>
        <dbReference type="EMBL" id="HAE1342390.1"/>
    </source>
</evidence>
<evidence type="ECO:0000313" key="45">
    <source>
        <dbReference type="EMBL" id="EDB8944538.1"/>
    </source>
</evidence>
<evidence type="ECO:0000313" key="52">
    <source>
        <dbReference type="EMBL" id="EDI2673950.1"/>
    </source>
</evidence>
<reference evidence="89" key="7">
    <citation type="submission" date="2020-04" db="EMBL/GenBank/DDBJ databases">
        <title>The Salmonella enterica Resistant Infantis in Poultry (RIP) Clone Continues to Spread and Recombine in the United States.</title>
        <authorList>
            <person name="Tyson G.H."/>
            <person name="Li C."/>
            <person name="Harrison L."/>
            <person name="Martin G."/>
            <person name="Hsu C.-H."/>
            <person name="Tate H."/>
            <person name="Tran T.-T.T."/>
            <person name="Strain E."/>
            <person name="Zhao S."/>
        </authorList>
    </citation>
    <scope>NUCLEOTIDE SEQUENCE</scope>
    <source>
        <strain evidence="91">CVM N17S973</strain>
        <strain evidence="89">CVM N17S976</strain>
    </source>
</reference>
<evidence type="ECO:0000313" key="44">
    <source>
        <dbReference type="EMBL" id="EDB8897741.1"/>
    </source>
</evidence>
<accession>A0A3R0D7Q0</accession>
<evidence type="ECO:0000313" key="13">
    <source>
        <dbReference type="EMBL" id="EBY7803278.1"/>
    </source>
</evidence>
<evidence type="ECO:0000313" key="88">
    <source>
        <dbReference type="EMBL" id="HAF7836596.1"/>
    </source>
</evidence>
<dbReference type="EMBL" id="AAMDBK010000046">
    <property type="protein sequence ID" value="EDG1267746.1"/>
    <property type="molecule type" value="Genomic_DNA"/>
</dbReference>
<evidence type="ECO:0000313" key="20">
    <source>
        <dbReference type="EMBL" id="ECB0125561.1"/>
    </source>
</evidence>
<dbReference type="EMBL" id="AAHQDS010000056">
    <property type="protein sequence ID" value="EBZ1339809.1"/>
    <property type="molecule type" value="Genomic_DNA"/>
</dbReference>
<dbReference type="EMBL" id="CP052801">
    <property type="protein sequence ID" value="QJV32469.1"/>
    <property type="molecule type" value="Genomic_DNA"/>
</dbReference>
<dbReference type="EMBL" id="DAAGVG010000001">
    <property type="protein sequence ID" value="HAB4695254.1"/>
    <property type="molecule type" value="Genomic_DNA"/>
</dbReference>
<dbReference type="RefSeq" id="WP_001291852.1">
    <property type="nucleotide sequence ID" value="NZ_CAJCKB010000001.1"/>
</dbReference>
<dbReference type="EMBL" id="AAHYAN010000069">
    <property type="protein sequence ID" value="ECB5813241.1"/>
    <property type="molecule type" value="Genomic_DNA"/>
</dbReference>
<dbReference type="EMBL" id="DAAQYB010000001">
    <property type="protein sequence ID" value="HAE1342390.1"/>
    <property type="molecule type" value="Genomic_DNA"/>
</dbReference>
<dbReference type="EMBL" id="AAKLCC010000093">
    <property type="protein sequence ID" value="ECS9071789.1"/>
    <property type="molecule type" value="Genomic_DNA"/>
</dbReference>
<dbReference type="EMBL" id="AAKPLR010000074">
    <property type="protein sequence ID" value="ECU2848294.1"/>
    <property type="molecule type" value="Genomic_DNA"/>
</dbReference>
<dbReference type="EMBL" id="AALOZJ010000054">
    <property type="protein sequence ID" value="EDB8944538.1"/>
    <property type="molecule type" value="Genomic_DNA"/>
</dbReference>
<dbReference type="EMBL" id="DAAFVT010000002">
    <property type="protein sequence ID" value="HAB1721504.1"/>
    <property type="molecule type" value="Genomic_DNA"/>
</dbReference>
<evidence type="ECO:0000313" key="17">
    <source>
        <dbReference type="EMBL" id="EBZ3923638.1"/>
    </source>
</evidence>
<dbReference type="EMBL" id="AAMIZD010000048">
    <property type="protein sequence ID" value="EDH8389855.1"/>
    <property type="molecule type" value="Genomic_DNA"/>
</dbReference>
<reference evidence="21" key="6">
    <citation type="submission" date="2019-02" db="EMBL/GenBank/DDBJ databases">
        <authorList>
            <consortium name="GenomeTrakr network: Whole genome sequencing for foodborne pathogen traceback"/>
        </authorList>
    </citation>
    <scope>NUCLEOTIDE SEQUENCE</scope>
    <source>
        <strain evidence="43">CFSAN037700</strain>
        <strain evidence="44">CFSAN037709</strain>
        <strain evidence="45">CFSAN037722</strain>
        <strain evidence="26">FSIS11809892</strain>
        <strain evidence="31">FSIS11809959</strain>
        <strain evidence="32">FSIS11810047</strain>
        <strain evidence="33">FSIS11810049</strain>
        <strain evidence="27">FSIS11810308</strain>
        <strain evidence="38">FSIS11811714</strain>
        <strain evidence="7">FSIS11813724</strain>
        <strain evidence="14">FSIS11814311</strain>
        <strain evidence="16">FSIS11814551</strain>
        <strain evidence="15">FSIS11814560</strain>
        <strain evidence="3">FSIS11919071</strain>
        <strain evidence="5">FSIS11919895</strain>
        <strain evidence="1">FSIS11920420</strain>
        <strain evidence="25">FSIS11920791</strain>
        <strain evidence="39">FSIS1504604</strain>
        <strain evidence="40">FSIS1505305</strain>
        <strain evidence="46">FSIS1607987</strain>
        <strain evidence="48">FSIS1700006</strain>
        <strain evidence="51">FSIS1701215</strain>
        <strain evidence="52">FSIS1701557</strain>
        <strain evidence="53">FSIS1702006</strain>
        <strain evidence="49">FSIS1710673</strain>
        <strain evidence="30">FSIS21821670</strain>
        <strain evidence="34">FSIS21821799</strain>
        <strain evidence="36">FSIS21821917</strain>
        <strain evidence="29">FSIS21822115</strain>
        <strain evidence="19">FSIS21823005</strain>
        <strain evidence="8">FSIS21823015</strain>
        <strain evidence="6">FSIS21823046</strain>
        <strain evidence="21">FSIS21923374</strain>
        <strain evidence="22">FSIS21923591</strain>
        <strain evidence="10">FSIS21923917</strain>
        <strain evidence="37">FSIS31800552</strain>
        <strain evidence="28">FSIS31800621</strain>
        <strain evidence="35">FSIS31800750</strain>
        <strain evidence="18">FSIS31801318</strain>
        <strain evidence="2">FSIS31901417</strain>
        <strain evidence="4">FSIS31901572</strain>
        <strain evidence="11">FSIS31901849</strain>
    </source>
</reference>
<evidence type="ECO:0000313" key="58">
    <source>
        <dbReference type="EMBL" id="HAB3677139.1"/>
    </source>
</evidence>
<sequence length="66" mass="7551">MSEKTVTLTRRQFRHLCDALINTVNMGQQFMAISTDGSEMSDKAFYQAQLLRQAIERQLKVATDGR</sequence>
<evidence type="ECO:0000313" key="76">
    <source>
        <dbReference type="EMBL" id="HAE5289642.1"/>
    </source>
</evidence>
<evidence type="ECO:0000313" key="68">
    <source>
        <dbReference type="EMBL" id="HAC6551587.1"/>
    </source>
</evidence>
<evidence type="ECO:0000313" key="70">
    <source>
        <dbReference type="EMBL" id="HAC7053910.1"/>
    </source>
</evidence>
<dbReference type="EMBL" id="AAKSCF010000053">
    <property type="protein sequence ID" value="ECV3265373.1"/>
    <property type="molecule type" value="Genomic_DNA"/>
</dbReference>
<reference evidence="50" key="2">
    <citation type="submission" date="2018-07" db="EMBL/GenBank/DDBJ databases">
        <authorList>
            <consortium name="PulseNet: The National Subtyping Network for Foodborne Disease Surveillance"/>
            <person name="Tarr C.L."/>
            <person name="Trees E."/>
            <person name="Katz L.S."/>
            <person name="Carleton-Romer H.A."/>
            <person name="Stroika S."/>
            <person name="Kucerova Z."/>
            <person name="Roache K.F."/>
            <person name="Sabol A.L."/>
            <person name="Besser J."/>
            <person name="Gerner-Smidt P."/>
        </authorList>
    </citation>
    <scope>NUCLEOTIDE SEQUENCE</scope>
    <source>
        <strain evidence="50">PNUSAS013018</strain>
    </source>
</reference>
<dbReference type="EMBL" id="AAFZEX010000066">
    <property type="protein sequence ID" value="EBL4738986.1"/>
    <property type="molecule type" value="Genomic_DNA"/>
</dbReference>
<evidence type="ECO:0000313" key="27">
    <source>
        <dbReference type="EMBL" id="ECS9814882.1"/>
    </source>
</evidence>
<dbReference type="EMBL" id="DAAHDC010000046">
    <property type="protein sequence ID" value="HAB5560150.1"/>
    <property type="molecule type" value="Genomic_DNA"/>
</dbReference>
<dbReference type="EMBL" id="AAKMPT010000115">
    <property type="protein sequence ID" value="ECT3917469.1"/>
    <property type="molecule type" value="Genomic_DNA"/>
</dbReference>
<dbReference type="EMBL" id="DAAGTV010000027">
    <property type="protein sequence ID" value="HAB4533283.1"/>
    <property type="molecule type" value="Genomic_DNA"/>
</dbReference>
<reference evidence="77" key="1">
    <citation type="journal article" date="2018" name="Genome Biol.">
        <title>SKESA: strategic k-mer extension for scrupulous assemblies.</title>
        <authorList>
            <person name="Souvorov A."/>
            <person name="Agarwala R."/>
            <person name="Lipman D.J."/>
        </authorList>
    </citation>
    <scope>NUCLEOTIDE SEQUENCE</scope>
    <source>
        <strain evidence="83">07041415_broiler_meat_pESI_ESC-S_2007</strain>
        <strain evidence="68">09051564_79_broiler_meat_pESI_ESC-S_2009</strain>
        <strain evidence="77">12037823_11_broiler_chicken_pESI_CTX_M1_2012</strain>
        <strain evidence="54">13-3055</strain>
        <strain evidence="84">13002124_1_human_pESI_CTX_M1_2013</strain>
        <strain evidence="81">13002124_34_broiler meat_pESI_CTX_M1_2013</strain>
        <strain evidence="82">14026835_human_pESI_CTX_M65_2014</strain>
        <strain evidence="76">14035093_human_pESI_CTX_M1_2014</strain>
        <strain evidence="69">14057027_15_broiler_meat_pESI_CTX_M1_2014</strain>
        <strain evidence="55">Salmonella enterica</strain>
    </source>
</reference>
<dbReference type="EMBL" id="DAAFVM010000002">
    <property type="protein sequence ID" value="HAB1676953.1"/>
    <property type="molecule type" value="Genomic_DNA"/>
</dbReference>
<evidence type="ECO:0000313" key="42">
    <source>
        <dbReference type="EMBL" id="EDA7188654.1"/>
    </source>
</evidence>
<evidence type="ECO:0000313" key="84">
    <source>
        <dbReference type="EMBL" id="HAF0340961.1"/>
    </source>
</evidence>
<evidence type="ECO:0000313" key="92">
    <source>
        <dbReference type="EMBL" id="QJV38576.1"/>
    </source>
</evidence>
<evidence type="ECO:0000313" key="90">
    <source>
        <dbReference type="EMBL" id="QJV33946.1"/>
    </source>
</evidence>
<evidence type="ECO:0000313" key="21">
    <source>
        <dbReference type="EMBL" id="ECB2704418.1"/>
    </source>
</evidence>
<evidence type="ECO:0000313" key="73">
    <source>
        <dbReference type="EMBL" id="HAE1618048.1"/>
    </source>
</evidence>
<dbReference type="EMBL" id="AAMHVA010000064">
    <property type="protein sequence ID" value="EDH4948349.1"/>
    <property type="molecule type" value="Genomic_DNA"/>
</dbReference>
<evidence type="ECO:0000313" key="78">
    <source>
        <dbReference type="EMBL" id="HAE5433155.1"/>
    </source>
</evidence>
<dbReference type="EMBL" id="AALOZA010000044">
    <property type="protein sequence ID" value="EDB8897741.1"/>
    <property type="molecule type" value="Genomic_DNA"/>
</dbReference>
<proteinExistence type="predicted"/>
<dbReference type="EMBL" id="AAKLIB010000093">
    <property type="protein sequence ID" value="ECS9814882.1"/>
    <property type="molecule type" value="Genomic_DNA"/>
</dbReference>
<evidence type="ECO:0000313" key="1">
    <source>
        <dbReference type="EMBL" id="EBL4738986.1"/>
    </source>
</evidence>
<evidence type="ECO:0000313" key="6">
    <source>
        <dbReference type="EMBL" id="EBO8410522.1"/>
    </source>
</evidence>
<dbReference type="EMBL" id="AALGHN010000044">
    <property type="protein sequence ID" value="ECY9479684.1"/>
    <property type="molecule type" value="Genomic_DNA"/>
</dbReference>
<dbReference type="EMBL" id="DAARBA010000002">
    <property type="protein sequence ID" value="HAE1678676.1"/>
    <property type="molecule type" value="Genomic_DNA"/>
</dbReference>
<evidence type="ECO:0000313" key="54">
    <source>
        <dbReference type="EMBL" id="HAA0876457.1"/>
    </source>
</evidence>
<evidence type="ECO:0000313" key="49">
    <source>
        <dbReference type="EMBL" id="EDG6336836.1"/>
    </source>
</evidence>
<dbReference type="EMBL" id="AAIFWQ010000022">
    <property type="protein sequence ID" value="ECD7998096.1"/>
    <property type="molecule type" value="Genomic_DNA"/>
</dbReference>
<dbReference type="EMBL" id="AAHWEZ010000020">
    <property type="protein sequence ID" value="ECB0125561.1"/>
    <property type="molecule type" value="Genomic_DNA"/>
</dbReference>
<evidence type="ECO:0000313" key="7">
    <source>
        <dbReference type="EMBL" id="EBO8483327.1"/>
    </source>
</evidence>
<dbReference type="EMBL" id="AALOYY010000048">
    <property type="protein sequence ID" value="EDB8864823.1"/>
    <property type="molecule type" value="Genomic_DNA"/>
</dbReference>
<evidence type="ECO:0000313" key="2">
    <source>
        <dbReference type="EMBL" id="EBM7866557.1"/>
    </source>
</evidence>
<reference evidence="77" key="5">
    <citation type="submission" date="2018-07" db="EMBL/GenBank/DDBJ databases">
        <authorList>
            <consortium name="NCBI Pathogen Detection Project"/>
        </authorList>
    </citation>
    <scope>NUCLEOTIDE SEQUENCE</scope>
    <source>
        <strain evidence="83">07041415_broiler_meat_pESI_ESC-S_2007</strain>
        <strain evidence="68">09051564_79_broiler_meat_pESI_ESC-S_2009</strain>
        <strain evidence="77">12037823_11_broiler_chicken_pESI_CTX_M1_2012</strain>
        <strain evidence="54">13-3055</strain>
        <strain evidence="84">13002124_1_human_pESI_CTX_M1_2013</strain>
        <strain evidence="81">13002124_34_broiler meat_pESI_CTX_M1_2013</strain>
        <strain evidence="82">14026835_human_pESI_CTX_M65_2014</strain>
        <strain evidence="76">14035093_human_pESI_CTX_M1_2014</strain>
        <strain evidence="69">14057027_15_broiler_meat_pESI_CTX_M1_2014</strain>
        <strain evidence="55">Salmonella enterica</strain>
    </source>
</reference>
<dbReference type="EMBL" id="AALIFF010000064">
    <property type="protein sequence ID" value="ECZ8878241.1"/>
    <property type="molecule type" value="Genomic_DNA"/>
</dbReference>
<dbReference type="EMBL" id="AAKSJL010000077">
    <property type="protein sequence ID" value="ECV5413604.1"/>
    <property type="molecule type" value="Genomic_DNA"/>
</dbReference>
<dbReference type="EMBL" id="AAHLCX010000004">
    <property type="protein sequence ID" value="EBX3963880.1"/>
    <property type="molecule type" value="Genomic_DNA"/>
</dbReference>
<dbReference type="EMBL" id="AAGKAB010000080">
    <property type="protein sequence ID" value="EBO9088214.1"/>
    <property type="molecule type" value="Genomic_DNA"/>
</dbReference>
<evidence type="ECO:0000313" key="51">
    <source>
        <dbReference type="EMBL" id="EDH8389855.1"/>
    </source>
</evidence>
<dbReference type="EMBL" id="AAMLRT010000031">
    <property type="protein sequence ID" value="EDI6535357.1"/>
    <property type="molecule type" value="Genomic_DNA"/>
</dbReference>
<dbReference type="EMBL" id="DAAMGU010000003">
    <property type="protein sequence ID" value="HAC6597833.1"/>
    <property type="molecule type" value="Genomic_DNA"/>
</dbReference>
<evidence type="ECO:0000313" key="35">
    <source>
        <dbReference type="EMBL" id="ECU2848294.1"/>
    </source>
</evidence>
<dbReference type="EMBL" id="AAHQXU010000093">
    <property type="protein sequence ID" value="EBZ3768226.1"/>
    <property type="molecule type" value="Genomic_DNA"/>
</dbReference>
<evidence type="ECO:0000313" key="41">
    <source>
        <dbReference type="EMBL" id="ECZ8878241.1"/>
    </source>
</evidence>
<evidence type="ECO:0000313" key="63">
    <source>
        <dbReference type="EMBL" id="HAB4533283.1"/>
    </source>
</evidence>
<evidence type="ECO:0000313" key="87">
    <source>
        <dbReference type="EMBL" id="HAF7562582.1"/>
    </source>
</evidence>
<dbReference type="EMBL" id="AAKOVZ010000079">
    <property type="protein sequence ID" value="ECU0931733.1"/>
    <property type="molecule type" value="Genomic_DNA"/>
</dbReference>
<evidence type="ECO:0000313" key="75">
    <source>
        <dbReference type="EMBL" id="HAE2605785.1"/>
    </source>
</evidence>
<dbReference type="EMBL" id="DAASNY010000003">
    <property type="protein sequence ID" value="HAE6306375.1"/>
    <property type="molecule type" value="Genomic_DNA"/>
</dbReference>
<dbReference type="EMBL" id="DAAUEF010000008">
    <property type="protein sequence ID" value="HAF1326746.1"/>
    <property type="molecule type" value="Genomic_DNA"/>
</dbReference>
<dbReference type="EMBL" id="AAKOWC010000104">
    <property type="protein sequence ID" value="ECU0950802.1"/>
    <property type="molecule type" value="Genomic_DNA"/>
</dbReference>
<dbReference type="Proteomes" id="UP000839930">
    <property type="component" value="Unassembled WGS sequence"/>
</dbReference>
<evidence type="ECO:0000313" key="40">
    <source>
        <dbReference type="EMBL" id="ECY9479684.1"/>
    </source>
</evidence>
<evidence type="ECO:0000313" key="59">
    <source>
        <dbReference type="EMBL" id="HAB3717282.1"/>
    </source>
</evidence>
<evidence type="ECO:0000313" key="18">
    <source>
        <dbReference type="EMBL" id="ECA0964546.1"/>
    </source>
</evidence>
<dbReference type="EMBL" id="DAASFK010000003">
    <property type="protein sequence ID" value="HAE5303344.1"/>
    <property type="molecule type" value="Genomic_DNA"/>
</dbReference>
<evidence type="ECO:0000313" key="83">
    <source>
        <dbReference type="EMBL" id="HAF0043858.1"/>
    </source>
</evidence>
<dbReference type="EMBL" id="AAKSRR010000072">
    <property type="protein sequence ID" value="ECV1009449.1"/>
    <property type="molecule type" value="Genomic_DNA"/>
</dbReference>
<evidence type="ECO:0000313" key="81">
    <source>
        <dbReference type="EMBL" id="HAE7977644.1"/>
    </source>
</evidence>